<accession>X1FLG6</accession>
<reference evidence="1" key="1">
    <citation type="journal article" date="2014" name="Front. Microbiol.">
        <title>High frequency of phylogenetically diverse reductive dehalogenase-homologous genes in deep subseafloor sedimentary metagenomes.</title>
        <authorList>
            <person name="Kawai M."/>
            <person name="Futagami T."/>
            <person name="Toyoda A."/>
            <person name="Takaki Y."/>
            <person name="Nishi S."/>
            <person name="Hori S."/>
            <person name="Arai W."/>
            <person name="Tsubouchi T."/>
            <person name="Morono Y."/>
            <person name="Uchiyama I."/>
            <person name="Ito T."/>
            <person name="Fujiyama A."/>
            <person name="Inagaki F."/>
            <person name="Takami H."/>
        </authorList>
    </citation>
    <scope>NUCLEOTIDE SEQUENCE</scope>
    <source>
        <strain evidence="1">Expedition CK06-06</strain>
    </source>
</reference>
<feature type="non-terminal residue" evidence="1">
    <location>
        <position position="1"/>
    </location>
</feature>
<evidence type="ECO:0000313" key="1">
    <source>
        <dbReference type="EMBL" id="GAH46501.1"/>
    </source>
</evidence>
<comment type="caution">
    <text evidence="1">The sequence shown here is derived from an EMBL/GenBank/DDBJ whole genome shotgun (WGS) entry which is preliminary data.</text>
</comment>
<dbReference type="EMBL" id="BARU01006276">
    <property type="protein sequence ID" value="GAH46501.1"/>
    <property type="molecule type" value="Genomic_DNA"/>
</dbReference>
<protein>
    <submittedName>
        <fullName evidence="1">Uncharacterized protein</fullName>
    </submittedName>
</protein>
<gene>
    <name evidence="1" type="ORF">S03H2_12330</name>
</gene>
<name>X1FLG6_9ZZZZ</name>
<dbReference type="AlphaFoldDB" id="X1FLG6"/>
<sequence length="36" mass="4255">GEYKTLDENHVFKLKISKKLKELTNSLTRKYSKSLN</sequence>
<proteinExistence type="predicted"/>
<organism evidence="1">
    <name type="scientific">marine sediment metagenome</name>
    <dbReference type="NCBI Taxonomy" id="412755"/>
    <lineage>
        <taxon>unclassified sequences</taxon>
        <taxon>metagenomes</taxon>
        <taxon>ecological metagenomes</taxon>
    </lineage>
</organism>